<dbReference type="EMBL" id="BLXT01005178">
    <property type="protein sequence ID" value="GFO20531.1"/>
    <property type="molecule type" value="Genomic_DNA"/>
</dbReference>
<keyword evidence="9" id="KW-1185">Reference proteome</keyword>
<dbReference type="InterPro" id="IPR021109">
    <property type="entry name" value="Peptidase_aspartic_dom_sf"/>
</dbReference>
<dbReference type="GO" id="GO:0004190">
    <property type="term" value="F:aspartic-type endopeptidase activity"/>
    <property type="evidence" value="ECO:0007669"/>
    <property type="project" value="UniProtKB-KW"/>
</dbReference>
<dbReference type="PRINTS" id="PR00792">
    <property type="entry name" value="PEPSIN"/>
</dbReference>
<dbReference type="GO" id="GO:0006508">
    <property type="term" value="P:proteolysis"/>
    <property type="evidence" value="ECO:0007669"/>
    <property type="project" value="UniProtKB-KW"/>
</dbReference>
<protein>
    <submittedName>
        <fullName evidence="8">Cathepsin d</fullName>
    </submittedName>
</protein>
<dbReference type="PANTHER" id="PTHR47966">
    <property type="entry name" value="BETA-SITE APP-CLEAVING ENZYME, ISOFORM A-RELATED"/>
    <property type="match status" value="1"/>
</dbReference>
<dbReference type="CDD" id="cd05471">
    <property type="entry name" value="pepsin_like"/>
    <property type="match status" value="1"/>
</dbReference>
<keyword evidence="3" id="KW-0064">Aspartyl protease</keyword>
<reference evidence="8 9" key="1">
    <citation type="journal article" date="2021" name="Elife">
        <title>Chloroplast acquisition without the gene transfer in kleptoplastic sea slugs, Plakobranchus ocellatus.</title>
        <authorList>
            <person name="Maeda T."/>
            <person name="Takahashi S."/>
            <person name="Yoshida T."/>
            <person name="Shimamura S."/>
            <person name="Takaki Y."/>
            <person name="Nagai Y."/>
            <person name="Toyoda A."/>
            <person name="Suzuki Y."/>
            <person name="Arimoto A."/>
            <person name="Ishii H."/>
            <person name="Satoh N."/>
            <person name="Nishiyama T."/>
            <person name="Hasebe M."/>
            <person name="Maruyama T."/>
            <person name="Minagawa J."/>
            <person name="Obokata J."/>
            <person name="Shigenobu S."/>
        </authorList>
    </citation>
    <scope>NUCLEOTIDE SEQUENCE [LARGE SCALE GENOMIC DNA]</scope>
</reference>
<dbReference type="Gene3D" id="2.40.70.10">
    <property type="entry name" value="Acid Proteases"/>
    <property type="match status" value="2"/>
</dbReference>
<feature type="disulfide bond" evidence="5">
    <location>
        <begin position="334"/>
        <end position="371"/>
    </location>
</feature>
<accession>A0AAV4BB33</accession>
<dbReference type="Proteomes" id="UP000735302">
    <property type="component" value="Unassembled WGS sequence"/>
</dbReference>
<dbReference type="InterPro" id="IPR001461">
    <property type="entry name" value="Aspartic_peptidase_A1"/>
</dbReference>
<evidence type="ECO:0000256" key="2">
    <source>
        <dbReference type="ARBA" id="ARBA00022670"/>
    </source>
</evidence>
<sequence>MHLFPAVVFTITLVSSCTAGVLNTLLRESHRPGVNVKTIQAHQRLYYRDGSSRESPERRPCRPKPKYYYISHPHVSRTDIELKKVNNRMHYQYGTISIGTPAREINVVFDIRSSLIWIPSRHPQQNNEGYHRKYYTDSSSTYKHNGEPFTTAYCSGVVSGYFGQDRLTVASLTVENQMFVETVIYLNIFANTSIDGVVGLGFPNKSSSQKFSLLDNMVSQGLLQAPVFSLYLKRLGTNGDRESHLTLGGANPDFFTGDFIFVDLTEPDKWRFKIDRIEMLNGASTLMVSEHEVEVRSNFEMIEGPYPDMYQLNQRLGATLMDKPGPYNVYEFNCSEVDSLSDVDFIINEKILSLSSKDYVIKKKESGLIICYSAFLGRKRFTKGGENYWRLGQAFLRSFCTYFDRDNHRIAFAKALH</sequence>
<organism evidence="8 9">
    <name type="scientific">Plakobranchus ocellatus</name>
    <dbReference type="NCBI Taxonomy" id="259542"/>
    <lineage>
        <taxon>Eukaryota</taxon>
        <taxon>Metazoa</taxon>
        <taxon>Spiralia</taxon>
        <taxon>Lophotrochozoa</taxon>
        <taxon>Mollusca</taxon>
        <taxon>Gastropoda</taxon>
        <taxon>Heterobranchia</taxon>
        <taxon>Euthyneura</taxon>
        <taxon>Panpulmonata</taxon>
        <taxon>Sacoglossa</taxon>
        <taxon>Placobranchoidea</taxon>
        <taxon>Plakobranchidae</taxon>
        <taxon>Plakobranchus</taxon>
    </lineage>
</organism>
<gene>
    <name evidence="8" type="ORF">PoB_004703600</name>
</gene>
<evidence type="ECO:0000256" key="1">
    <source>
        <dbReference type="ARBA" id="ARBA00007447"/>
    </source>
</evidence>
<dbReference type="Pfam" id="PF00026">
    <property type="entry name" value="Asp"/>
    <property type="match status" value="1"/>
</dbReference>
<keyword evidence="4" id="KW-0378">Hydrolase</keyword>
<evidence type="ECO:0000313" key="9">
    <source>
        <dbReference type="Proteomes" id="UP000735302"/>
    </source>
</evidence>
<dbReference type="PANTHER" id="PTHR47966:SF51">
    <property type="entry name" value="BETA-SITE APP-CLEAVING ENZYME, ISOFORM A-RELATED"/>
    <property type="match status" value="1"/>
</dbReference>
<comment type="similarity">
    <text evidence="1">Belongs to the peptidase A1 family.</text>
</comment>
<evidence type="ECO:0000259" key="7">
    <source>
        <dbReference type="PROSITE" id="PS51767"/>
    </source>
</evidence>
<name>A0AAV4BB33_9GAST</name>
<dbReference type="PROSITE" id="PS51767">
    <property type="entry name" value="PEPTIDASE_A1"/>
    <property type="match status" value="1"/>
</dbReference>
<dbReference type="SUPFAM" id="SSF50630">
    <property type="entry name" value="Acid proteases"/>
    <property type="match status" value="1"/>
</dbReference>
<evidence type="ECO:0000256" key="5">
    <source>
        <dbReference type="PIRSR" id="PIRSR601461-2"/>
    </source>
</evidence>
<dbReference type="InterPro" id="IPR034164">
    <property type="entry name" value="Pepsin-like_dom"/>
</dbReference>
<feature type="domain" description="Peptidase A1" evidence="7">
    <location>
        <begin position="92"/>
        <end position="413"/>
    </location>
</feature>
<feature type="signal peptide" evidence="6">
    <location>
        <begin position="1"/>
        <end position="19"/>
    </location>
</feature>
<keyword evidence="6" id="KW-0732">Signal</keyword>
<dbReference type="FunFam" id="2.40.70.10:FF:000115">
    <property type="entry name" value="Lysosomal aspartic protease"/>
    <property type="match status" value="1"/>
</dbReference>
<evidence type="ECO:0000256" key="4">
    <source>
        <dbReference type="ARBA" id="ARBA00022801"/>
    </source>
</evidence>
<evidence type="ECO:0000256" key="6">
    <source>
        <dbReference type="SAM" id="SignalP"/>
    </source>
</evidence>
<evidence type="ECO:0000313" key="8">
    <source>
        <dbReference type="EMBL" id="GFO20531.1"/>
    </source>
</evidence>
<keyword evidence="5" id="KW-1015">Disulfide bond</keyword>
<evidence type="ECO:0000256" key="3">
    <source>
        <dbReference type="ARBA" id="ARBA00022750"/>
    </source>
</evidence>
<dbReference type="AlphaFoldDB" id="A0AAV4BB33"/>
<dbReference type="InterPro" id="IPR033121">
    <property type="entry name" value="PEPTIDASE_A1"/>
</dbReference>
<feature type="chain" id="PRO_5043517436" evidence="6">
    <location>
        <begin position="20"/>
        <end position="417"/>
    </location>
</feature>
<comment type="caution">
    <text evidence="8">The sequence shown here is derived from an EMBL/GenBank/DDBJ whole genome shotgun (WGS) entry which is preliminary data.</text>
</comment>
<keyword evidence="2" id="KW-0645">Protease</keyword>
<proteinExistence type="inferred from homology"/>